<sequence>MKQYKEFHPIILTLALFFVALVIFFVVRFPNINLWMLIFLYAFIDIGFIVAFILGVKSKNRTVKVVSIFSNIACMIPTSIWLFLLLLANGISES</sequence>
<feature type="transmembrane region" description="Helical" evidence="1">
    <location>
        <begin position="68"/>
        <end position="88"/>
    </location>
</feature>
<evidence type="ECO:0000256" key="1">
    <source>
        <dbReference type="SAM" id="Phobius"/>
    </source>
</evidence>
<dbReference type="RefSeq" id="WP_264988262.1">
    <property type="nucleotide sequence ID" value="NZ_BRZA01000002.1"/>
</dbReference>
<comment type="caution">
    <text evidence="2">The sequence shown here is derived from an EMBL/GenBank/DDBJ whole genome shotgun (WGS) entry which is preliminary data.</text>
</comment>
<evidence type="ECO:0000313" key="3">
    <source>
        <dbReference type="Proteomes" id="UP001065593"/>
    </source>
</evidence>
<name>A0ABQ5NJG1_9BACI</name>
<keyword evidence="1" id="KW-0472">Membrane</keyword>
<feature type="transmembrane region" description="Helical" evidence="1">
    <location>
        <begin position="7"/>
        <end position="26"/>
    </location>
</feature>
<evidence type="ECO:0000313" key="2">
    <source>
        <dbReference type="EMBL" id="GLC88498.1"/>
    </source>
</evidence>
<gene>
    <name evidence="2" type="ORF">LYSBPC_16250</name>
</gene>
<accession>A0ABQ5NJG1</accession>
<keyword evidence="1" id="KW-1133">Transmembrane helix</keyword>
<keyword evidence="3" id="KW-1185">Reference proteome</keyword>
<proteinExistence type="predicted"/>
<protein>
    <submittedName>
        <fullName evidence="2">Uncharacterized protein</fullName>
    </submittedName>
</protein>
<reference evidence="2" key="1">
    <citation type="submission" date="2022-08" db="EMBL/GenBank/DDBJ databases">
        <title>Draft genome sequence of Lysinibacillus sp. strain KH24.</title>
        <authorList>
            <person name="Kanbe H."/>
            <person name="Itoh H."/>
        </authorList>
    </citation>
    <scope>NUCLEOTIDE SEQUENCE</scope>
    <source>
        <strain evidence="2">KH24</strain>
    </source>
</reference>
<organism evidence="2 3">
    <name type="scientific">Lysinibacillus piscis</name>
    <dbReference type="NCBI Taxonomy" id="2518931"/>
    <lineage>
        <taxon>Bacteria</taxon>
        <taxon>Bacillati</taxon>
        <taxon>Bacillota</taxon>
        <taxon>Bacilli</taxon>
        <taxon>Bacillales</taxon>
        <taxon>Bacillaceae</taxon>
        <taxon>Lysinibacillus</taxon>
    </lineage>
</organism>
<feature type="transmembrane region" description="Helical" evidence="1">
    <location>
        <begin position="32"/>
        <end position="56"/>
    </location>
</feature>
<dbReference type="Proteomes" id="UP001065593">
    <property type="component" value="Unassembled WGS sequence"/>
</dbReference>
<keyword evidence="1" id="KW-0812">Transmembrane</keyword>
<dbReference type="EMBL" id="BRZA01000002">
    <property type="protein sequence ID" value="GLC88498.1"/>
    <property type="molecule type" value="Genomic_DNA"/>
</dbReference>